<accession>A0A0V0GD11</accession>
<organism evidence="2">
    <name type="scientific">Triatoma dimidiata</name>
    <name type="common">Kissing bug</name>
    <name type="synonym">Meccus dimidiatus</name>
    <dbReference type="NCBI Taxonomy" id="72491"/>
    <lineage>
        <taxon>Eukaryota</taxon>
        <taxon>Metazoa</taxon>
        <taxon>Ecdysozoa</taxon>
        <taxon>Arthropoda</taxon>
        <taxon>Hexapoda</taxon>
        <taxon>Insecta</taxon>
        <taxon>Pterygota</taxon>
        <taxon>Neoptera</taxon>
        <taxon>Paraneoptera</taxon>
        <taxon>Hemiptera</taxon>
        <taxon>Heteroptera</taxon>
        <taxon>Panheteroptera</taxon>
        <taxon>Cimicomorpha</taxon>
        <taxon>Reduviidae</taxon>
        <taxon>Triatominae</taxon>
        <taxon>Triatoma</taxon>
    </lineage>
</organism>
<evidence type="ECO:0008006" key="3">
    <source>
        <dbReference type="Google" id="ProtNLM"/>
    </source>
</evidence>
<feature type="non-terminal residue" evidence="2">
    <location>
        <position position="274"/>
    </location>
</feature>
<evidence type="ECO:0000313" key="2">
    <source>
        <dbReference type="EMBL" id="JAP05984.1"/>
    </source>
</evidence>
<feature type="non-terminal residue" evidence="2">
    <location>
        <position position="1"/>
    </location>
</feature>
<sequence length="274" mass="31376">CTSDPNFAVICSFLEKFSTQCGIPHPSFLELQEMLEDTTEVSQVLIDLHIKLMRKARKTISVDKWERGLSKFCHTYSQQDGWELERFGYKKSKLSVKLRLLKNLLELQFDCNTKFKTEVNKLTSIELRVDPLGRDQNGLTYWCQFDPAAHVRVYREDPDEETWHLVAKDRGGLVSLIDSLSSGEGQQELNLILNEDSTSQEIEKPITDTGQIPADEEDLEEESSGEEEDDLGEEDEEDDDGENDNDDDEVQVNGVGKHFTIKKQDKDEVVPEKE</sequence>
<dbReference type="EMBL" id="GECL01000140">
    <property type="protein sequence ID" value="JAP05984.1"/>
    <property type="molecule type" value="Transcribed_RNA"/>
</dbReference>
<protein>
    <recommendedName>
        <fullName evidence="3">Remodeling and spacing factor 1</fullName>
    </recommendedName>
</protein>
<dbReference type="PANTHER" id="PTHR14296">
    <property type="entry name" value="REMODELING AND SPACING FACTOR 1"/>
    <property type="match status" value="1"/>
</dbReference>
<dbReference type="PANTHER" id="PTHR14296:SF16">
    <property type="entry name" value="REMODELING AND SPACING FACTOR 1"/>
    <property type="match status" value="1"/>
</dbReference>
<dbReference type="AlphaFoldDB" id="A0A0V0GD11"/>
<dbReference type="GO" id="GO:0042393">
    <property type="term" value="F:histone binding"/>
    <property type="evidence" value="ECO:0007669"/>
    <property type="project" value="TreeGrafter"/>
</dbReference>
<name>A0A0V0GD11_TRIDM</name>
<dbReference type="GO" id="GO:0045892">
    <property type="term" value="P:negative regulation of DNA-templated transcription"/>
    <property type="evidence" value="ECO:0007669"/>
    <property type="project" value="TreeGrafter"/>
</dbReference>
<feature type="compositionally biased region" description="Basic and acidic residues" evidence="1">
    <location>
        <begin position="262"/>
        <end position="274"/>
    </location>
</feature>
<dbReference type="InterPro" id="IPR028938">
    <property type="entry name" value="Rsf1-like"/>
</dbReference>
<feature type="compositionally biased region" description="Acidic residues" evidence="1">
    <location>
        <begin position="214"/>
        <end position="250"/>
    </location>
</feature>
<proteinExistence type="predicted"/>
<dbReference type="GO" id="GO:0031213">
    <property type="term" value="C:RSF complex"/>
    <property type="evidence" value="ECO:0007669"/>
    <property type="project" value="InterPro"/>
</dbReference>
<feature type="region of interest" description="Disordered" evidence="1">
    <location>
        <begin position="195"/>
        <end position="274"/>
    </location>
</feature>
<evidence type="ECO:0000256" key="1">
    <source>
        <dbReference type="SAM" id="MobiDB-lite"/>
    </source>
</evidence>
<reference evidence="2" key="1">
    <citation type="journal article" date="2018" name="J. Proteomics">
        <title>Exploring the molecular complexity of Triatoma dimidiata sialome.</title>
        <authorList>
            <person name="Santiago P.B."/>
            <person name="de Araujo C.N."/>
            <person name="Charneau S."/>
            <person name="Bastos I.M.D."/>
            <person name="Assumpcao T.C.F."/>
            <person name="Queiroz R.M.L."/>
            <person name="Praca Y.R."/>
            <person name="Cordeiro T.M."/>
            <person name="Garcia C.H.S."/>
            <person name="da Silva I.G."/>
            <person name="Raiol T."/>
            <person name="Motta F.N."/>
            <person name="de Araujo Oliveira J.V."/>
            <person name="de Sousa M.V."/>
            <person name="Ribeiro J.M.C."/>
            <person name="de Santana J.M."/>
        </authorList>
    </citation>
    <scope>NUCLEOTIDE SEQUENCE</scope>
    <source>
        <strain evidence="2">Santander</strain>
        <tissue evidence="2">Salivary glands</tissue>
    </source>
</reference>